<dbReference type="InterPro" id="IPR055568">
    <property type="entry name" value="DUF7144"/>
</dbReference>
<feature type="domain" description="DUF7144" evidence="2">
    <location>
        <begin position="22"/>
        <end position="134"/>
    </location>
</feature>
<feature type="transmembrane region" description="Helical" evidence="1">
    <location>
        <begin position="65"/>
        <end position="84"/>
    </location>
</feature>
<feature type="transmembrane region" description="Helical" evidence="1">
    <location>
        <begin position="91"/>
        <end position="108"/>
    </location>
</feature>
<sequence length="138" mass="14311">MTPRSTTGEPLPARSVWANAGTAFAGVLMTVGGVLDVLNGIAGIAGDDVYEPVGDYVYSLGLTGWGWIHVVVGALVALTGLGILKGFDAARAFGVGLAALYLVENFMFLPYAPVWSTVSIAVAVFVIWALIAAPRATR</sequence>
<evidence type="ECO:0000259" key="2">
    <source>
        <dbReference type="Pfam" id="PF23636"/>
    </source>
</evidence>
<keyword evidence="1" id="KW-1133">Transmembrane helix</keyword>
<keyword evidence="4" id="KW-1185">Reference proteome</keyword>
<name>A0A918NKX2_9ACTN</name>
<reference evidence="3" key="2">
    <citation type="submission" date="2020-09" db="EMBL/GenBank/DDBJ databases">
        <authorList>
            <person name="Sun Q."/>
            <person name="Ohkuma M."/>
        </authorList>
    </citation>
    <scope>NUCLEOTIDE SEQUENCE</scope>
    <source>
        <strain evidence="3">JCM 4956</strain>
    </source>
</reference>
<accession>A0A918NKX2</accession>
<comment type="caution">
    <text evidence="3">The sequence shown here is derived from an EMBL/GenBank/DDBJ whole genome shotgun (WGS) entry which is preliminary data.</text>
</comment>
<keyword evidence="1" id="KW-0472">Membrane</keyword>
<keyword evidence="1" id="KW-0812">Transmembrane</keyword>
<dbReference type="Pfam" id="PF23636">
    <property type="entry name" value="DUF7144"/>
    <property type="match status" value="1"/>
</dbReference>
<protein>
    <recommendedName>
        <fullName evidence="2">DUF7144 domain-containing protein</fullName>
    </recommendedName>
</protein>
<feature type="transmembrane region" description="Helical" evidence="1">
    <location>
        <begin position="21"/>
        <end position="45"/>
    </location>
</feature>
<organism evidence="3 4">
    <name type="scientific">Streptomyces fructofermentans</name>
    <dbReference type="NCBI Taxonomy" id="152141"/>
    <lineage>
        <taxon>Bacteria</taxon>
        <taxon>Bacillati</taxon>
        <taxon>Actinomycetota</taxon>
        <taxon>Actinomycetes</taxon>
        <taxon>Kitasatosporales</taxon>
        <taxon>Streptomycetaceae</taxon>
        <taxon>Streptomyces</taxon>
    </lineage>
</organism>
<dbReference type="RefSeq" id="WP_190037972.1">
    <property type="nucleotide sequence ID" value="NZ_BMWD01000020.1"/>
</dbReference>
<proteinExistence type="predicted"/>
<dbReference type="AlphaFoldDB" id="A0A918NKX2"/>
<evidence type="ECO:0000313" key="3">
    <source>
        <dbReference type="EMBL" id="GGX77563.1"/>
    </source>
</evidence>
<gene>
    <name evidence="3" type="ORF">GCM10010515_51810</name>
</gene>
<feature type="transmembrane region" description="Helical" evidence="1">
    <location>
        <begin position="114"/>
        <end position="133"/>
    </location>
</feature>
<evidence type="ECO:0000256" key="1">
    <source>
        <dbReference type="SAM" id="Phobius"/>
    </source>
</evidence>
<reference evidence="3" key="1">
    <citation type="journal article" date="2014" name="Int. J. Syst. Evol. Microbiol.">
        <title>Complete genome sequence of Corynebacterium casei LMG S-19264T (=DSM 44701T), isolated from a smear-ripened cheese.</title>
        <authorList>
            <consortium name="US DOE Joint Genome Institute (JGI-PGF)"/>
            <person name="Walter F."/>
            <person name="Albersmeier A."/>
            <person name="Kalinowski J."/>
            <person name="Ruckert C."/>
        </authorList>
    </citation>
    <scope>NUCLEOTIDE SEQUENCE</scope>
    <source>
        <strain evidence="3">JCM 4956</strain>
    </source>
</reference>
<evidence type="ECO:0000313" key="4">
    <source>
        <dbReference type="Proteomes" id="UP000645555"/>
    </source>
</evidence>
<dbReference type="Proteomes" id="UP000645555">
    <property type="component" value="Unassembled WGS sequence"/>
</dbReference>
<dbReference type="EMBL" id="BMWD01000020">
    <property type="protein sequence ID" value="GGX77563.1"/>
    <property type="molecule type" value="Genomic_DNA"/>
</dbReference>